<keyword evidence="2" id="KW-1185">Reference proteome</keyword>
<gene>
    <name evidence="1" type="ORF">RJ639_007261</name>
</gene>
<dbReference type="Gene3D" id="3.30.300.20">
    <property type="match status" value="1"/>
</dbReference>
<name>A0AA89AVH1_9ASTE</name>
<reference evidence="1" key="1">
    <citation type="submission" date="2022-12" db="EMBL/GenBank/DDBJ databases">
        <title>Draft genome assemblies for two species of Escallonia (Escalloniales).</title>
        <authorList>
            <person name="Chanderbali A."/>
            <person name="Dervinis C."/>
            <person name="Anghel I."/>
            <person name="Soltis D."/>
            <person name="Soltis P."/>
            <person name="Zapata F."/>
        </authorList>
    </citation>
    <scope>NUCLEOTIDE SEQUENCE</scope>
    <source>
        <strain evidence="1">UCBG64.0493</strain>
        <tissue evidence="1">Leaf</tissue>
    </source>
</reference>
<dbReference type="InterPro" id="IPR009019">
    <property type="entry name" value="KH_sf_prok-type"/>
</dbReference>
<evidence type="ECO:0000313" key="2">
    <source>
        <dbReference type="Proteomes" id="UP001188597"/>
    </source>
</evidence>
<dbReference type="EMBL" id="JAVXUP010001099">
    <property type="protein sequence ID" value="KAK3015973.1"/>
    <property type="molecule type" value="Genomic_DNA"/>
</dbReference>
<dbReference type="Proteomes" id="UP001188597">
    <property type="component" value="Unassembled WGS sequence"/>
</dbReference>
<dbReference type="SUPFAM" id="SSF54814">
    <property type="entry name" value="Prokaryotic type KH domain (KH-domain type II)"/>
    <property type="match status" value="1"/>
</dbReference>
<dbReference type="InterPro" id="IPR015946">
    <property type="entry name" value="KH_dom-like_a/b"/>
</dbReference>
<dbReference type="AlphaFoldDB" id="A0AA89AVH1"/>
<accession>A0AA89AVH1</accession>
<comment type="caution">
    <text evidence="1">The sequence shown here is derived from an EMBL/GenBank/DDBJ whole genome shotgun (WGS) entry which is preliminary data.</text>
</comment>
<proteinExistence type="predicted"/>
<organism evidence="1 2">
    <name type="scientific">Escallonia herrerae</name>
    <dbReference type="NCBI Taxonomy" id="1293975"/>
    <lineage>
        <taxon>Eukaryota</taxon>
        <taxon>Viridiplantae</taxon>
        <taxon>Streptophyta</taxon>
        <taxon>Embryophyta</taxon>
        <taxon>Tracheophyta</taxon>
        <taxon>Spermatophyta</taxon>
        <taxon>Magnoliopsida</taxon>
        <taxon>eudicotyledons</taxon>
        <taxon>Gunneridae</taxon>
        <taxon>Pentapetalae</taxon>
        <taxon>asterids</taxon>
        <taxon>campanulids</taxon>
        <taxon>Escalloniales</taxon>
        <taxon>Escalloniaceae</taxon>
        <taxon>Escallonia</taxon>
    </lineage>
</organism>
<sequence>MRGYGTKNKPTRFQTWYNPKSSFPLVSRKIKKRRDFIKNYVQKNMRISSGVEGIARREIQKRIDLVQVIIYMGFAKLLIESRPRGIEEL</sequence>
<protein>
    <submittedName>
        <fullName evidence="1">Uncharacterized protein</fullName>
    </submittedName>
</protein>
<evidence type="ECO:0000313" key="1">
    <source>
        <dbReference type="EMBL" id="KAK3015973.1"/>
    </source>
</evidence>
<dbReference type="GO" id="GO:0003723">
    <property type="term" value="F:RNA binding"/>
    <property type="evidence" value="ECO:0007669"/>
    <property type="project" value="InterPro"/>
</dbReference>